<dbReference type="GO" id="GO:0016791">
    <property type="term" value="F:phosphatase activity"/>
    <property type="evidence" value="ECO:0007669"/>
    <property type="project" value="TreeGrafter"/>
</dbReference>
<dbReference type="Pfam" id="PF00300">
    <property type="entry name" value="His_Phos_1"/>
    <property type="match status" value="1"/>
</dbReference>
<dbReference type="PANTHER" id="PTHR48100">
    <property type="entry name" value="BROAD-SPECIFICITY PHOSPHATASE YOR283W-RELATED"/>
    <property type="match status" value="1"/>
</dbReference>
<dbReference type="CDD" id="cd07067">
    <property type="entry name" value="HP_PGM_like"/>
    <property type="match status" value="1"/>
</dbReference>
<protein>
    <submittedName>
        <fullName evidence="3">Histidine phosphatase family protein</fullName>
    </submittedName>
</protein>
<feature type="active site" description="Tele-phosphohistidine intermediate" evidence="1">
    <location>
        <position position="8"/>
    </location>
</feature>
<dbReference type="GO" id="GO:0005737">
    <property type="term" value="C:cytoplasm"/>
    <property type="evidence" value="ECO:0007669"/>
    <property type="project" value="TreeGrafter"/>
</dbReference>
<feature type="binding site" evidence="2">
    <location>
        <begin position="7"/>
        <end position="14"/>
    </location>
    <ligand>
        <name>substrate</name>
    </ligand>
</feature>
<reference evidence="3" key="1">
    <citation type="submission" date="2022-08" db="EMBL/GenBank/DDBJ databases">
        <title>The genomic sequence of strain Paenibacillus sp. SCIV0701.</title>
        <authorList>
            <person name="Zhao H."/>
        </authorList>
    </citation>
    <scope>NUCLEOTIDE SEQUENCE</scope>
    <source>
        <strain evidence="3">SCIV0701</strain>
    </source>
</reference>
<dbReference type="InterPro" id="IPR013078">
    <property type="entry name" value="His_Pase_superF_clade-1"/>
</dbReference>
<dbReference type="Gene3D" id="3.40.50.1240">
    <property type="entry name" value="Phosphoglycerate mutase-like"/>
    <property type="match status" value="1"/>
</dbReference>
<dbReference type="EMBL" id="JANIPJ010000007">
    <property type="protein sequence ID" value="MCR2804654.1"/>
    <property type="molecule type" value="Genomic_DNA"/>
</dbReference>
<dbReference type="PROSITE" id="PS00175">
    <property type="entry name" value="PG_MUTASE"/>
    <property type="match status" value="1"/>
</dbReference>
<dbReference type="AlphaFoldDB" id="A0A9X2MPU4"/>
<keyword evidence="4" id="KW-1185">Reference proteome</keyword>
<dbReference type="SMART" id="SM00855">
    <property type="entry name" value="PGAM"/>
    <property type="match status" value="1"/>
</dbReference>
<sequence length="178" mass="20642">MKLYVARHGQTEWNAADRVCGVTDVELTSHGVEQAELMAEKLAEKRLDIIISSPLSRARKTAEIIARRLQKEALVDHRLVEQNYGIFEGANRKDESFKQAKSQFPNRLSGGESILQVSQRVFNLLDETKEKYRNEQVLLVSHGSVCRVIHAYFNELLNEEFYAYYLGNGEWREYEFEK</sequence>
<dbReference type="InterPro" id="IPR050275">
    <property type="entry name" value="PGM_Phosphatase"/>
</dbReference>
<proteinExistence type="predicted"/>
<dbReference type="InterPro" id="IPR001345">
    <property type="entry name" value="PG/BPGM_mutase_AS"/>
</dbReference>
<dbReference type="Proteomes" id="UP001141950">
    <property type="component" value="Unassembled WGS sequence"/>
</dbReference>
<accession>A0A9X2MPU4</accession>
<evidence type="ECO:0000256" key="2">
    <source>
        <dbReference type="PIRSR" id="PIRSR613078-2"/>
    </source>
</evidence>
<name>A0A9X2MPU4_9BACL</name>
<dbReference type="RefSeq" id="WP_257445818.1">
    <property type="nucleotide sequence ID" value="NZ_JANIPJ010000007.1"/>
</dbReference>
<gene>
    <name evidence="3" type="ORF">NQZ67_12270</name>
</gene>
<dbReference type="PIRSF" id="PIRSF000709">
    <property type="entry name" value="6PFK_2-Ptase"/>
    <property type="match status" value="1"/>
</dbReference>
<comment type="caution">
    <text evidence="3">The sequence shown here is derived from an EMBL/GenBank/DDBJ whole genome shotgun (WGS) entry which is preliminary data.</text>
</comment>
<feature type="binding site" evidence="2">
    <location>
        <position position="57"/>
    </location>
    <ligand>
        <name>substrate</name>
    </ligand>
</feature>
<dbReference type="InterPro" id="IPR029033">
    <property type="entry name" value="His_PPase_superfam"/>
</dbReference>
<feature type="binding site" evidence="2">
    <location>
        <begin position="81"/>
        <end position="84"/>
    </location>
    <ligand>
        <name>substrate</name>
    </ligand>
</feature>
<dbReference type="SUPFAM" id="SSF53254">
    <property type="entry name" value="Phosphoglycerate mutase-like"/>
    <property type="match status" value="1"/>
</dbReference>
<dbReference type="PANTHER" id="PTHR48100:SF59">
    <property type="entry name" value="ADENOSYLCOBALAMIN_ALPHA-RIBAZOLE PHOSPHATASE"/>
    <property type="match status" value="1"/>
</dbReference>
<evidence type="ECO:0000256" key="1">
    <source>
        <dbReference type="PIRSR" id="PIRSR613078-1"/>
    </source>
</evidence>
<organism evidence="3 4">
    <name type="scientific">Paenibacillus soyae</name>
    <dbReference type="NCBI Taxonomy" id="2969249"/>
    <lineage>
        <taxon>Bacteria</taxon>
        <taxon>Bacillati</taxon>
        <taxon>Bacillota</taxon>
        <taxon>Bacilli</taxon>
        <taxon>Bacillales</taxon>
        <taxon>Paenibacillaceae</taxon>
        <taxon>Paenibacillus</taxon>
    </lineage>
</organism>
<evidence type="ECO:0000313" key="4">
    <source>
        <dbReference type="Proteomes" id="UP001141950"/>
    </source>
</evidence>
<feature type="active site" description="Proton donor/acceptor" evidence="1">
    <location>
        <position position="81"/>
    </location>
</feature>
<evidence type="ECO:0000313" key="3">
    <source>
        <dbReference type="EMBL" id="MCR2804654.1"/>
    </source>
</evidence>